<dbReference type="OrthoDB" id="116031at2"/>
<protein>
    <submittedName>
        <fullName evidence="2">Uncharacterized protein</fullName>
    </submittedName>
</protein>
<feature type="region of interest" description="Disordered" evidence="1">
    <location>
        <begin position="1"/>
        <end position="43"/>
    </location>
</feature>
<dbReference type="STRING" id="262898.GA0070564_101543"/>
<dbReference type="RefSeq" id="WP_091601934.1">
    <property type="nucleotide sequence ID" value="NZ_FMCX01000001.1"/>
</dbReference>
<gene>
    <name evidence="2" type="ORF">GA0070564_101543</name>
</gene>
<proteinExistence type="predicted"/>
<name>A0A1C4UKB3_9ACTN</name>
<evidence type="ECO:0000256" key="1">
    <source>
        <dbReference type="SAM" id="MobiDB-lite"/>
    </source>
</evidence>
<keyword evidence="3" id="KW-1185">Reference proteome</keyword>
<dbReference type="EMBL" id="FMCX01000001">
    <property type="protein sequence ID" value="SCE72118.1"/>
    <property type="molecule type" value="Genomic_DNA"/>
</dbReference>
<sequence>MVAPLTGGPAAGGAGTHGDGSGPRPSGTPAAGPVGGTERARVRRLPDLAVGDRSALHAVLDAGRVAHLAIADGPVWAGVVSVVEAYGTPRPDPRLRHDLPPAEW</sequence>
<evidence type="ECO:0000313" key="2">
    <source>
        <dbReference type="EMBL" id="SCE72118.1"/>
    </source>
</evidence>
<feature type="compositionally biased region" description="Gly residues" evidence="1">
    <location>
        <begin position="9"/>
        <end position="21"/>
    </location>
</feature>
<dbReference type="Proteomes" id="UP000199504">
    <property type="component" value="Unassembled WGS sequence"/>
</dbReference>
<dbReference type="AlphaFoldDB" id="A0A1C4UKB3"/>
<accession>A0A1C4UKB3</accession>
<organism evidence="2 3">
    <name type="scientific">Micromonospora mirobrigensis</name>
    <dbReference type="NCBI Taxonomy" id="262898"/>
    <lineage>
        <taxon>Bacteria</taxon>
        <taxon>Bacillati</taxon>
        <taxon>Actinomycetota</taxon>
        <taxon>Actinomycetes</taxon>
        <taxon>Micromonosporales</taxon>
        <taxon>Micromonosporaceae</taxon>
        <taxon>Micromonospora</taxon>
    </lineage>
</organism>
<reference evidence="3" key="1">
    <citation type="submission" date="2016-06" db="EMBL/GenBank/DDBJ databases">
        <authorList>
            <person name="Varghese N."/>
            <person name="Submissions Spin"/>
        </authorList>
    </citation>
    <scope>NUCLEOTIDE SEQUENCE [LARGE SCALE GENOMIC DNA]</scope>
    <source>
        <strain evidence="3">DSM 44830</strain>
    </source>
</reference>
<evidence type="ECO:0000313" key="3">
    <source>
        <dbReference type="Proteomes" id="UP000199504"/>
    </source>
</evidence>